<organism evidence="4">
    <name type="scientific">freshwater metagenome</name>
    <dbReference type="NCBI Taxonomy" id="449393"/>
    <lineage>
        <taxon>unclassified sequences</taxon>
        <taxon>metagenomes</taxon>
        <taxon>ecological metagenomes</taxon>
    </lineage>
</organism>
<dbReference type="InterPro" id="IPR002347">
    <property type="entry name" value="SDR_fam"/>
</dbReference>
<dbReference type="InterPro" id="IPR020904">
    <property type="entry name" value="Sc_DH/Rdtase_CS"/>
</dbReference>
<dbReference type="PROSITE" id="PS00061">
    <property type="entry name" value="ADH_SHORT"/>
    <property type="match status" value="1"/>
</dbReference>
<feature type="domain" description="Ketoreductase" evidence="3">
    <location>
        <begin position="8"/>
        <end position="182"/>
    </location>
</feature>
<sequence length="258" mass="25757">MDIRLDGRRAIVTGAASGIGAAIAQSLSESGALVLLTDRNAAGLKTVAESLAGSSAQAVVDFMDDDAGERVVAAAVDAFGGIDIVINCAGVLETAPFGEMTATLFDRIMKINVRGAYTVTLAAFPYLSRGSAVVNIASGNSVLASPGGSAYATSKGALVSMTRGIAADLSPMGIRVNCICPGPIETPLLESALSDPDINAMIVNAVPAGRVGLASEIAAAATFLASDAASYMYGASINVDGGTTAVWSPAAPGTSPEE</sequence>
<dbReference type="CDD" id="cd05233">
    <property type="entry name" value="SDR_c"/>
    <property type="match status" value="1"/>
</dbReference>
<dbReference type="PRINTS" id="PR00081">
    <property type="entry name" value="GDHRDH"/>
</dbReference>
<reference evidence="4" key="1">
    <citation type="submission" date="2020-05" db="EMBL/GenBank/DDBJ databases">
        <authorList>
            <person name="Chiriac C."/>
            <person name="Salcher M."/>
            <person name="Ghai R."/>
            <person name="Kavagutti S V."/>
        </authorList>
    </citation>
    <scope>NUCLEOTIDE SEQUENCE</scope>
</reference>
<dbReference type="InterPro" id="IPR057326">
    <property type="entry name" value="KR_dom"/>
</dbReference>
<dbReference type="EMBL" id="CAFBMR010000038">
    <property type="protein sequence ID" value="CAB4914953.1"/>
    <property type="molecule type" value="Genomic_DNA"/>
</dbReference>
<dbReference type="PANTHER" id="PTHR43639:SF1">
    <property type="entry name" value="SHORT-CHAIN DEHYDROGENASE_REDUCTASE FAMILY PROTEIN"/>
    <property type="match status" value="1"/>
</dbReference>
<keyword evidence="2" id="KW-0560">Oxidoreductase</keyword>
<dbReference type="PRINTS" id="PR00080">
    <property type="entry name" value="SDRFAMILY"/>
</dbReference>
<dbReference type="Gene3D" id="3.40.50.720">
    <property type="entry name" value="NAD(P)-binding Rossmann-like Domain"/>
    <property type="match status" value="1"/>
</dbReference>
<dbReference type="GO" id="GO:0016491">
    <property type="term" value="F:oxidoreductase activity"/>
    <property type="evidence" value="ECO:0007669"/>
    <property type="project" value="UniProtKB-KW"/>
</dbReference>
<dbReference type="InterPro" id="IPR036291">
    <property type="entry name" value="NAD(P)-bd_dom_sf"/>
</dbReference>
<dbReference type="SUPFAM" id="SSF51735">
    <property type="entry name" value="NAD(P)-binding Rossmann-fold domains"/>
    <property type="match status" value="1"/>
</dbReference>
<dbReference type="PANTHER" id="PTHR43639">
    <property type="entry name" value="OXIDOREDUCTASE, SHORT-CHAIN DEHYDROGENASE/REDUCTASE FAMILY (AFU_ORTHOLOGUE AFUA_5G02870)"/>
    <property type="match status" value="1"/>
</dbReference>
<gene>
    <name evidence="4" type="ORF">UFOPK3610_01058</name>
</gene>
<proteinExistence type="inferred from homology"/>
<accession>A0A6J7HDG1</accession>
<evidence type="ECO:0000256" key="1">
    <source>
        <dbReference type="ARBA" id="ARBA00006484"/>
    </source>
</evidence>
<protein>
    <submittedName>
        <fullName evidence="4">Unannotated protein</fullName>
    </submittedName>
</protein>
<evidence type="ECO:0000259" key="3">
    <source>
        <dbReference type="SMART" id="SM00822"/>
    </source>
</evidence>
<dbReference type="Pfam" id="PF13561">
    <property type="entry name" value="adh_short_C2"/>
    <property type="match status" value="1"/>
</dbReference>
<evidence type="ECO:0000256" key="2">
    <source>
        <dbReference type="ARBA" id="ARBA00023002"/>
    </source>
</evidence>
<dbReference type="NCBIfam" id="NF005559">
    <property type="entry name" value="PRK07231.1"/>
    <property type="match status" value="1"/>
</dbReference>
<name>A0A6J7HDG1_9ZZZZ</name>
<dbReference type="AlphaFoldDB" id="A0A6J7HDG1"/>
<dbReference type="SMART" id="SM00822">
    <property type="entry name" value="PKS_KR"/>
    <property type="match status" value="1"/>
</dbReference>
<evidence type="ECO:0000313" key="4">
    <source>
        <dbReference type="EMBL" id="CAB4914953.1"/>
    </source>
</evidence>
<comment type="similarity">
    <text evidence="1">Belongs to the short-chain dehydrogenases/reductases (SDR) family.</text>
</comment>
<dbReference type="FunFam" id="3.40.50.720:FF:000084">
    <property type="entry name" value="Short-chain dehydrogenase reductase"/>
    <property type="match status" value="1"/>
</dbReference>